<dbReference type="InterPro" id="IPR001372">
    <property type="entry name" value="Dynein_light_chain_typ-1/2"/>
</dbReference>
<name>A0A7N0VHP0_KALFE</name>
<dbReference type="Proteomes" id="UP000594263">
    <property type="component" value="Unplaced"/>
</dbReference>
<protein>
    <recommendedName>
        <fullName evidence="4">Dynein light chain</fullName>
    </recommendedName>
</protein>
<evidence type="ECO:0000256" key="1">
    <source>
        <dbReference type="SAM" id="MobiDB-lite"/>
    </source>
</evidence>
<dbReference type="EnsemblPlants" id="Kaladp0872s0032.1.v1.1">
    <property type="protein sequence ID" value="Kaladp0872s0032.1.v1.1"/>
    <property type="gene ID" value="Kaladp0872s0032.v1.1"/>
</dbReference>
<dbReference type="EnsemblPlants" id="Kaladp0872s0032.2.v1.1">
    <property type="protein sequence ID" value="Kaladp0872s0032.2.v1.1"/>
    <property type="gene ID" value="Kaladp0872s0032.v1.1"/>
</dbReference>
<dbReference type="GO" id="GO:0005868">
    <property type="term" value="C:cytoplasmic dynein complex"/>
    <property type="evidence" value="ECO:0007669"/>
    <property type="project" value="TreeGrafter"/>
</dbReference>
<evidence type="ECO:0008006" key="4">
    <source>
        <dbReference type="Google" id="ProtNLM"/>
    </source>
</evidence>
<reference evidence="2" key="1">
    <citation type="submission" date="2021-01" db="UniProtKB">
        <authorList>
            <consortium name="EnsemblPlants"/>
        </authorList>
    </citation>
    <scope>IDENTIFICATION</scope>
</reference>
<dbReference type="GO" id="GO:0045505">
    <property type="term" value="F:dynein intermediate chain binding"/>
    <property type="evidence" value="ECO:0007669"/>
    <property type="project" value="TreeGrafter"/>
</dbReference>
<sequence length="200" mass="22346">MESPAMVPKQKKMKKSFLMSLYRYSGLADNVSQKPVPEVAPMNVVGKVNIMTRQLSCRDTNVNESGSKEDDESSKRQSPAQVGAVERGRRSVSQIETNLKSVISFLQVKVMVTDMPGFMQVHAFKVARTSYDSLDRLSSKHIAYDIKKEFDRAYGPAWHCIVGSGFGSFVTHSTGGFLYFSMDKLHILLFKTKVLKAASH</sequence>
<evidence type="ECO:0000313" key="3">
    <source>
        <dbReference type="Proteomes" id="UP000594263"/>
    </source>
</evidence>
<evidence type="ECO:0000313" key="2">
    <source>
        <dbReference type="EnsemblPlants" id="Kaladp0872s0032.1.v1.1"/>
    </source>
</evidence>
<dbReference type="AlphaFoldDB" id="A0A7N0VHP0"/>
<dbReference type="Gene3D" id="3.30.740.10">
    <property type="entry name" value="Protein Inhibitor Of Neuronal Nitric Oxide Synthase"/>
    <property type="match status" value="1"/>
</dbReference>
<keyword evidence="3" id="KW-1185">Reference proteome</keyword>
<dbReference type="Pfam" id="PF01221">
    <property type="entry name" value="Dynein_light"/>
    <property type="match status" value="1"/>
</dbReference>
<dbReference type="SUPFAM" id="SSF54648">
    <property type="entry name" value="DLC"/>
    <property type="match status" value="1"/>
</dbReference>
<dbReference type="PANTHER" id="PTHR11886">
    <property type="entry name" value="DYNEIN LIGHT CHAIN"/>
    <property type="match status" value="1"/>
</dbReference>
<dbReference type="FunFam" id="3.30.740.10:FF:000003">
    <property type="entry name" value="Dynein light chain"/>
    <property type="match status" value="1"/>
</dbReference>
<dbReference type="Gramene" id="Kaladp0872s0032.1.v1.1">
    <property type="protein sequence ID" value="Kaladp0872s0032.1.v1.1"/>
    <property type="gene ID" value="Kaladp0872s0032.v1.1"/>
</dbReference>
<organism evidence="2 3">
    <name type="scientific">Kalanchoe fedtschenkoi</name>
    <name type="common">Lavender scallops</name>
    <name type="synonym">South American air plant</name>
    <dbReference type="NCBI Taxonomy" id="63787"/>
    <lineage>
        <taxon>Eukaryota</taxon>
        <taxon>Viridiplantae</taxon>
        <taxon>Streptophyta</taxon>
        <taxon>Embryophyta</taxon>
        <taxon>Tracheophyta</taxon>
        <taxon>Spermatophyta</taxon>
        <taxon>Magnoliopsida</taxon>
        <taxon>eudicotyledons</taxon>
        <taxon>Gunneridae</taxon>
        <taxon>Pentapetalae</taxon>
        <taxon>Saxifragales</taxon>
        <taxon>Crassulaceae</taxon>
        <taxon>Kalanchoe</taxon>
    </lineage>
</organism>
<dbReference type="GO" id="GO:0007017">
    <property type="term" value="P:microtubule-based process"/>
    <property type="evidence" value="ECO:0007669"/>
    <property type="project" value="InterPro"/>
</dbReference>
<accession>A0A7N0VHP0</accession>
<proteinExistence type="predicted"/>
<dbReference type="PANTHER" id="PTHR11886:SF37">
    <property type="entry name" value="DYNEIN LIGHT CHAIN"/>
    <property type="match status" value="1"/>
</dbReference>
<feature type="region of interest" description="Disordered" evidence="1">
    <location>
        <begin position="56"/>
        <end position="89"/>
    </location>
</feature>
<dbReference type="Gramene" id="Kaladp0872s0032.2.v1.1">
    <property type="protein sequence ID" value="Kaladp0872s0032.2.v1.1"/>
    <property type="gene ID" value="Kaladp0872s0032.v1.1"/>
</dbReference>
<dbReference type="SMART" id="SM01375">
    <property type="entry name" value="Dynein_light"/>
    <property type="match status" value="1"/>
</dbReference>
<dbReference type="InterPro" id="IPR037177">
    <property type="entry name" value="DLC_sf"/>
</dbReference>